<gene>
    <name evidence="3" type="ORF">ANCDUO_19734</name>
</gene>
<dbReference type="InterPro" id="IPR034904">
    <property type="entry name" value="FSCA_dom_sf"/>
</dbReference>
<organism evidence="3 4">
    <name type="scientific">Ancylostoma duodenale</name>
    <dbReference type="NCBI Taxonomy" id="51022"/>
    <lineage>
        <taxon>Eukaryota</taxon>
        <taxon>Metazoa</taxon>
        <taxon>Ecdysozoa</taxon>
        <taxon>Nematoda</taxon>
        <taxon>Chromadorea</taxon>
        <taxon>Rhabditida</taxon>
        <taxon>Rhabditina</taxon>
        <taxon>Rhabditomorpha</taxon>
        <taxon>Strongyloidea</taxon>
        <taxon>Ancylostomatidae</taxon>
        <taxon>Ancylostomatinae</taxon>
        <taxon>Ancylostoma</taxon>
    </lineage>
</organism>
<protein>
    <submittedName>
        <fullName evidence="3">Ribosomal RNA large subunit methyltransferase J</fullName>
    </submittedName>
</protein>
<dbReference type="GO" id="GO:0008168">
    <property type="term" value="F:methyltransferase activity"/>
    <property type="evidence" value="ECO:0007669"/>
    <property type="project" value="UniProtKB-KW"/>
</dbReference>
<dbReference type="EMBL" id="KN750481">
    <property type="protein sequence ID" value="KIH50189.1"/>
    <property type="molecule type" value="Genomic_DNA"/>
</dbReference>
<dbReference type="SUPFAM" id="SSF53335">
    <property type="entry name" value="S-adenosyl-L-methionine-dependent methyltransferases"/>
    <property type="match status" value="1"/>
</dbReference>
<comment type="similarity">
    <text evidence="1">Belongs to the MIP18 family.</text>
</comment>
<dbReference type="InterPro" id="IPR002877">
    <property type="entry name" value="RNA_MeTrfase_FtsJ_dom"/>
</dbReference>
<keyword evidence="4" id="KW-1185">Reference proteome</keyword>
<dbReference type="OrthoDB" id="20105at2759"/>
<dbReference type="SUPFAM" id="SSF117916">
    <property type="entry name" value="Fe-S cluster assembly (FSCA) domain-like"/>
    <property type="match status" value="1"/>
</dbReference>
<evidence type="ECO:0000313" key="3">
    <source>
        <dbReference type="EMBL" id="KIH50189.1"/>
    </source>
</evidence>
<dbReference type="GO" id="GO:0051604">
    <property type="term" value="P:protein maturation"/>
    <property type="evidence" value="ECO:0007669"/>
    <property type="project" value="InterPro"/>
</dbReference>
<keyword evidence="3" id="KW-0808">Transferase</keyword>
<proteinExistence type="inferred from homology"/>
<dbReference type="PANTHER" id="PTHR12377:SF0">
    <property type="entry name" value="CYTOSOLIC IRON-SULFUR ASSEMBLY COMPONENT 2B"/>
    <property type="match status" value="1"/>
</dbReference>
<sequence>MGCATTCGQFAQLCLPATSTCRFFASKAKANTMKYLRRQATDEFAVKAREHSYRARSAFKLIEIDDRFEVLKPGMTVLDVGCAPGSWSQVVVERCGLKEKTSTGYLLGVDLQVVVPIPGADIISMSDITAKETQKLISEKLNGRTVDVVLSDMAPNPSGMVRFTPTIPHCSMATLIGLAIRVKLARSLHPRIKIRVSITEGSHNTEEAINRQLADKERVAAAMENTNLMHAVNQCLALPE</sequence>
<evidence type="ECO:0000256" key="1">
    <source>
        <dbReference type="ARBA" id="ARBA00010381"/>
    </source>
</evidence>
<dbReference type="InterPro" id="IPR039796">
    <property type="entry name" value="MIP18"/>
</dbReference>
<dbReference type="Gene3D" id="3.40.50.150">
    <property type="entry name" value="Vaccinia Virus protein VP39"/>
    <property type="match status" value="1"/>
</dbReference>
<dbReference type="InterPro" id="IPR029063">
    <property type="entry name" value="SAM-dependent_MTases_sf"/>
</dbReference>
<evidence type="ECO:0000313" key="4">
    <source>
        <dbReference type="Proteomes" id="UP000054047"/>
    </source>
</evidence>
<evidence type="ECO:0000259" key="2">
    <source>
        <dbReference type="Pfam" id="PF01728"/>
    </source>
</evidence>
<reference evidence="3 4" key="1">
    <citation type="submission" date="2013-12" db="EMBL/GenBank/DDBJ databases">
        <title>Draft genome of the parsitic nematode Ancylostoma duodenale.</title>
        <authorList>
            <person name="Mitreva M."/>
        </authorList>
    </citation>
    <scope>NUCLEOTIDE SEQUENCE [LARGE SCALE GENOMIC DNA]</scope>
    <source>
        <strain evidence="3 4">Zhejiang</strain>
    </source>
</reference>
<feature type="domain" description="Ribosomal RNA methyltransferase FtsJ" evidence="2">
    <location>
        <begin position="53"/>
        <end position="205"/>
    </location>
</feature>
<accession>A0A0C2FU32</accession>
<dbReference type="GO" id="GO:0097361">
    <property type="term" value="C:cytosolic [4Fe-4S] assembly targeting complex"/>
    <property type="evidence" value="ECO:0007669"/>
    <property type="project" value="TreeGrafter"/>
</dbReference>
<dbReference type="PANTHER" id="PTHR12377">
    <property type="entry name" value="CYTOSOLIC IRON-SULFUR ASSEMBLY COMPONENT 2B-RELATED"/>
    <property type="match status" value="1"/>
</dbReference>
<dbReference type="Gene3D" id="6.10.250.1280">
    <property type="match status" value="1"/>
</dbReference>
<dbReference type="Pfam" id="PF01728">
    <property type="entry name" value="FtsJ"/>
    <property type="match status" value="1"/>
</dbReference>
<name>A0A0C2FU32_9BILA</name>
<keyword evidence="3" id="KW-0489">Methyltransferase</keyword>
<dbReference type="AlphaFoldDB" id="A0A0C2FU32"/>
<dbReference type="GO" id="GO:0032259">
    <property type="term" value="P:methylation"/>
    <property type="evidence" value="ECO:0007669"/>
    <property type="project" value="UniProtKB-KW"/>
</dbReference>
<dbReference type="Proteomes" id="UP000054047">
    <property type="component" value="Unassembled WGS sequence"/>
</dbReference>